<dbReference type="InterPro" id="IPR023393">
    <property type="entry name" value="START-like_dom_sf"/>
</dbReference>
<accession>A0A6N2RL62</accession>
<evidence type="ECO:0000313" key="1">
    <source>
        <dbReference type="EMBL" id="VYS81019.1"/>
    </source>
</evidence>
<organism evidence="1">
    <name type="scientific">Schaalia odontolytica</name>
    <dbReference type="NCBI Taxonomy" id="1660"/>
    <lineage>
        <taxon>Bacteria</taxon>
        <taxon>Bacillati</taxon>
        <taxon>Actinomycetota</taxon>
        <taxon>Actinomycetes</taxon>
        <taxon>Actinomycetales</taxon>
        <taxon>Actinomycetaceae</taxon>
        <taxon>Schaalia</taxon>
    </lineage>
</organism>
<dbReference type="Gene3D" id="3.30.530.20">
    <property type="match status" value="1"/>
</dbReference>
<reference evidence="1" key="1">
    <citation type="submission" date="2019-11" db="EMBL/GenBank/DDBJ databases">
        <authorList>
            <person name="Feng L."/>
        </authorList>
    </citation>
    <scope>NUCLEOTIDE SEQUENCE</scope>
    <source>
        <strain evidence="1">AodontolyticusLFYP35</strain>
    </source>
</reference>
<sequence length="159" mass="17963">MDFFGDDETETPGQNTDSVEADVLIDTTIENAWALVSEPGWWINDGPLGDHDVEHGDDGLYHVTDPEAGTWLVEKLDEDPMDVVRFRWYPVASDEFPEEMLTTIEVSLSEEKGKIALHVEESGIAALSDDEDEAYQLWEDEAGLWDQAVDSAKDYLERR</sequence>
<name>A0A6N2RL62_9ACTO</name>
<protein>
    <recommendedName>
        <fullName evidence="2">Toxin</fullName>
    </recommendedName>
</protein>
<dbReference type="EMBL" id="CACRSM010000002">
    <property type="protein sequence ID" value="VYS81019.1"/>
    <property type="molecule type" value="Genomic_DNA"/>
</dbReference>
<dbReference type="AlphaFoldDB" id="A0A6N2RL62"/>
<dbReference type="SUPFAM" id="SSF55961">
    <property type="entry name" value="Bet v1-like"/>
    <property type="match status" value="1"/>
</dbReference>
<gene>
    <name evidence="1" type="ORF">AOLFYP35_00388</name>
</gene>
<evidence type="ECO:0008006" key="2">
    <source>
        <dbReference type="Google" id="ProtNLM"/>
    </source>
</evidence>
<proteinExistence type="predicted"/>